<gene>
    <name evidence="2" type="ORF">HDF25_001910</name>
</gene>
<accession>A0A7X0J2C1</accession>
<keyword evidence="1" id="KW-0472">Membrane</keyword>
<evidence type="ECO:0000313" key="3">
    <source>
        <dbReference type="Proteomes" id="UP000521017"/>
    </source>
</evidence>
<keyword evidence="1" id="KW-0812">Transmembrane</keyword>
<evidence type="ECO:0000313" key="2">
    <source>
        <dbReference type="EMBL" id="MBB6499768.1"/>
    </source>
</evidence>
<name>A0A7X0J2C1_9SPHI</name>
<evidence type="ECO:0000256" key="1">
    <source>
        <dbReference type="SAM" id="Phobius"/>
    </source>
</evidence>
<dbReference type="AlphaFoldDB" id="A0A7X0J2C1"/>
<comment type="caution">
    <text evidence="2">The sequence shown here is derived from an EMBL/GenBank/DDBJ whole genome shotgun (WGS) entry which is preliminary data.</text>
</comment>
<dbReference type="EMBL" id="JACHCC010000004">
    <property type="protein sequence ID" value="MBB6499768.1"/>
    <property type="molecule type" value="Genomic_DNA"/>
</dbReference>
<proteinExistence type="predicted"/>
<dbReference type="Gene3D" id="3.30.1150.10">
    <property type="match status" value="1"/>
</dbReference>
<feature type="transmembrane region" description="Helical" evidence="1">
    <location>
        <begin position="83"/>
        <end position="102"/>
    </location>
</feature>
<dbReference type="Proteomes" id="UP000521017">
    <property type="component" value="Unassembled WGS sequence"/>
</dbReference>
<evidence type="ECO:0008006" key="4">
    <source>
        <dbReference type="Google" id="ProtNLM"/>
    </source>
</evidence>
<keyword evidence="1" id="KW-1133">Transmembrane helix</keyword>
<sequence>MNNDWLDIELLEDYLDGKLDSKAMHKIEKQALEDPFVAQALAGLSESPGRAVHSVSLLQKQLYERIAQHQETKKETVFTWQRLSVAAAAAVMFISVSIMFFMKDREKREQMAKNHPRKVEVNIAPAPAVIDSAKNDIYAANIPAVSKKQKTVIPGQISPAREKLQEVVMDKAVQSYAVQSAPVPAVAADSNAASASRVLMGKVAGVRSKAVVATAIPIVSAPIGGWANFDSYLNDHNKLTGHTGTFVELNFLIDQEGKPADIKIIRGAAKEFEDEAVRLIKEGPKWEQPKSPESRMIYTIAF</sequence>
<dbReference type="RefSeq" id="WP_184624485.1">
    <property type="nucleotide sequence ID" value="NZ_JACHCC010000004.1"/>
</dbReference>
<protein>
    <recommendedName>
        <fullName evidence="4">TonB C-terminal domain-containing protein</fullName>
    </recommendedName>
</protein>
<organism evidence="2 3">
    <name type="scientific">Pedobacter cryoconitis</name>
    <dbReference type="NCBI Taxonomy" id="188932"/>
    <lineage>
        <taxon>Bacteria</taxon>
        <taxon>Pseudomonadati</taxon>
        <taxon>Bacteroidota</taxon>
        <taxon>Sphingobacteriia</taxon>
        <taxon>Sphingobacteriales</taxon>
        <taxon>Sphingobacteriaceae</taxon>
        <taxon>Pedobacter</taxon>
    </lineage>
</organism>
<reference evidence="2 3" key="1">
    <citation type="submission" date="2020-08" db="EMBL/GenBank/DDBJ databases">
        <title>Genomic Encyclopedia of Type Strains, Phase IV (KMG-V): Genome sequencing to study the core and pangenomes of soil and plant-associated prokaryotes.</title>
        <authorList>
            <person name="Whitman W."/>
        </authorList>
    </citation>
    <scope>NUCLEOTIDE SEQUENCE [LARGE SCALE GENOMIC DNA]</scope>
    <source>
        <strain evidence="2 3">M2T3</strain>
    </source>
</reference>